<dbReference type="InterPro" id="IPR002880">
    <property type="entry name" value="Pyrv_Fd/Flavodoxin_OxRdtase_N"/>
</dbReference>
<dbReference type="PATRIC" id="fig|1307761.3.peg.2786"/>
<dbReference type="STRING" id="1307761.L21SP2_2796"/>
<dbReference type="PANTHER" id="PTHR32154:SF20">
    <property type="entry name" value="2-OXOGLUTARATE OXIDOREDUCTASE SUBUNIT KORA"/>
    <property type="match status" value="1"/>
</dbReference>
<dbReference type="InterPro" id="IPR009014">
    <property type="entry name" value="Transketo_C/PFOR_II"/>
</dbReference>
<dbReference type="AlphaFoldDB" id="V5WM17"/>
<dbReference type="Gene3D" id="3.40.920.10">
    <property type="entry name" value="Pyruvate-ferredoxin oxidoreductase, PFOR, domain III"/>
    <property type="match status" value="1"/>
</dbReference>
<dbReference type="Pfam" id="PF01855">
    <property type="entry name" value="POR_N"/>
    <property type="match status" value="1"/>
</dbReference>
<dbReference type="CDD" id="cd07034">
    <property type="entry name" value="TPP_PYR_PFOR_IOR-alpha_like"/>
    <property type="match status" value="1"/>
</dbReference>
<evidence type="ECO:0000313" key="4">
    <source>
        <dbReference type="EMBL" id="AHC16146.1"/>
    </source>
</evidence>
<organism evidence="4 5">
    <name type="scientific">Salinispira pacifica</name>
    <dbReference type="NCBI Taxonomy" id="1307761"/>
    <lineage>
        <taxon>Bacteria</taxon>
        <taxon>Pseudomonadati</taxon>
        <taxon>Spirochaetota</taxon>
        <taxon>Spirochaetia</taxon>
        <taxon>Spirochaetales</taxon>
        <taxon>Spirochaetaceae</taxon>
        <taxon>Salinispira</taxon>
    </lineage>
</organism>
<dbReference type="Pfam" id="PF01558">
    <property type="entry name" value="POR"/>
    <property type="match status" value="1"/>
</dbReference>
<evidence type="ECO:0000313" key="5">
    <source>
        <dbReference type="Proteomes" id="UP000018680"/>
    </source>
</evidence>
<dbReference type="OrthoDB" id="9794954at2"/>
<dbReference type="Proteomes" id="UP000018680">
    <property type="component" value="Chromosome"/>
</dbReference>
<dbReference type="InterPro" id="IPR050722">
    <property type="entry name" value="Pyruvate:ferred/Flavod_OxRd"/>
</dbReference>
<dbReference type="InterPro" id="IPR019752">
    <property type="entry name" value="Pyrv/ketoisovalerate_OxRed_cat"/>
</dbReference>
<protein>
    <submittedName>
        <fullName evidence="4">2-oxoglutarate oxidoreductase, alpha subunit</fullName>
        <ecNumber evidence="4">1.2.7.3</ecNumber>
    </submittedName>
</protein>
<keyword evidence="5" id="KW-1185">Reference proteome</keyword>
<dbReference type="GO" id="GO:0047553">
    <property type="term" value="F:2-oxoglutarate synthase activity"/>
    <property type="evidence" value="ECO:0007669"/>
    <property type="project" value="UniProtKB-EC"/>
</dbReference>
<gene>
    <name evidence="4" type="ORF">L21SP2_2796</name>
</gene>
<dbReference type="InterPro" id="IPR002869">
    <property type="entry name" value="Pyrv_flavodox_OxRed_cen"/>
</dbReference>
<keyword evidence="1 4" id="KW-0560">Oxidoreductase</keyword>
<dbReference type="GO" id="GO:0006979">
    <property type="term" value="P:response to oxidative stress"/>
    <property type="evidence" value="ECO:0007669"/>
    <property type="project" value="TreeGrafter"/>
</dbReference>
<dbReference type="eggNOG" id="COG1014">
    <property type="taxonomic scope" value="Bacteria"/>
</dbReference>
<dbReference type="SUPFAM" id="SSF52922">
    <property type="entry name" value="TK C-terminal domain-like"/>
    <property type="match status" value="1"/>
</dbReference>
<dbReference type="eggNOG" id="COG0674">
    <property type="taxonomic scope" value="Bacteria"/>
</dbReference>
<feature type="domain" description="Pyruvate/ketoisovalerate oxidoreductase catalytic" evidence="2">
    <location>
        <begin position="20"/>
        <end position="182"/>
    </location>
</feature>
<reference evidence="4 5" key="1">
    <citation type="journal article" date="2015" name="Stand. Genomic Sci.">
        <title>Complete genome sequence and description of Salinispira pacifica gen. nov., sp. nov., a novel spirochaete isolated form a hypersaline microbial mat.</title>
        <authorList>
            <person name="Ben Hania W."/>
            <person name="Joseph M."/>
            <person name="Schumann P."/>
            <person name="Bunk B."/>
            <person name="Fiebig A."/>
            <person name="Sproer C."/>
            <person name="Klenk H.P."/>
            <person name="Fardeau M.L."/>
            <person name="Spring S."/>
        </authorList>
    </citation>
    <scope>NUCLEOTIDE SEQUENCE [LARGE SCALE GENOMIC DNA]</scope>
    <source>
        <strain evidence="4 5">L21-RPul-D2</strain>
    </source>
</reference>
<feature type="domain" description="Pyruvate flavodoxin/ferredoxin oxidoreductase pyrimidine binding" evidence="3">
    <location>
        <begin position="217"/>
        <end position="412"/>
    </location>
</feature>
<dbReference type="SUPFAM" id="SSF53323">
    <property type="entry name" value="Pyruvate-ferredoxin oxidoreductase, PFOR, domain III"/>
    <property type="match status" value="1"/>
</dbReference>
<dbReference type="Gene3D" id="3.40.50.920">
    <property type="match status" value="1"/>
</dbReference>
<accession>V5WM17</accession>
<evidence type="ECO:0000256" key="1">
    <source>
        <dbReference type="ARBA" id="ARBA00023002"/>
    </source>
</evidence>
<dbReference type="EC" id="1.2.7.3" evidence="4"/>
<dbReference type="EMBL" id="CP006939">
    <property type="protein sequence ID" value="AHC16146.1"/>
    <property type="molecule type" value="Genomic_DNA"/>
</dbReference>
<dbReference type="InterPro" id="IPR022367">
    <property type="entry name" value="2-oxoacid/accept_OxRdtase_asu"/>
</dbReference>
<dbReference type="SUPFAM" id="SSF52518">
    <property type="entry name" value="Thiamin diphosphate-binding fold (THDP-binding)"/>
    <property type="match status" value="1"/>
</dbReference>
<sequence>MEQQDFVSNVDFIIRVAGEAGEGVISCGELFARAASRTQYHVFTFITYPAEMKGGYSMIQIRVRDNTIYSLGSKVDYLIAFNQRGYNRSIEDIKDGGVLFYDPREVEPEESGSYERIPLPFTELAKSSSSSVRTKNAVALGVLGHLFGVEPEVSRKLLEDRFNKKGRELLEKNFLALDSGYAYGREQAIKPRFSLASGPPAKENYMFLSGNEAVALGAITAGCRFVAGYPITPSTSIFETLYRLMPLVGGTALQMEDEIASISAIIGASFAGEKVITPTSGPGLQLMAEQISLGSMLETPLVIIDVQRGGPSTGLPTKTEQSDLKFAVYGGAGESPRIILAPTTVEDSFYQTIRAFNLAERYQLPVIVLLDQSIGYRKATVKMPDFNRFNFIDNHNIRKHFKVPKADVVEIVSRLAPMEDELEDYRRYEDTKDGVAAMSRPGTSGGEYLATGLEHDEYGRADQTPGNHLKMSLRRRRKHFSISRDLEKNPLEIYGDPYAEIGIIGWGSTEGAIREARYMALEQGIAVRHLHPHTISPLPERQIARFLMHLNYLIIVEENITGQFAHLITARFRVKAIEVHKCQGVPFNPEEIYRSIEKVARIADEEAITQA</sequence>
<dbReference type="RefSeq" id="WP_024269043.1">
    <property type="nucleotide sequence ID" value="NC_023035.1"/>
</dbReference>
<dbReference type="KEGG" id="slr:L21SP2_2796"/>
<name>V5WM17_9SPIO</name>
<proteinExistence type="predicted"/>
<evidence type="ECO:0000259" key="3">
    <source>
        <dbReference type="Pfam" id="PF01855"/>
    </source>
</evidence>
<dbReference type="HOGENOM" id="CLU_017038_1_0_12"/>
<dbReference type="PANTHER" id="PTHR32154">
    <property type="entry name" value="PYRUVATE-FLAVODOXIN OXIDOREDUCTASE-RELATED"/>
    <property type="match status" value="1"/>
</dbReference>
<dbReference type="NCBIfam" id="TIGR03710">
    <property type="entry name" value="OAFO_sf"/>
    <property type="match status" value="1"/>
</dbReference>
<dbReference type="InterPro" id="IPR029061">
    <property type="entry name" value="THDP-binding"/>
</dbReference>
<dbReference type="FunFam" id="3.40.50.970:FF:000022">
    <property type="entry name" value="2-oxoglutarate ferredoxin oxidoreductase alpha subunit"/>
    <property type="match status" value="1"/>
</dbReference>
<evidence type="ECO:0000259" key="2">
    <source>
        <dbReference type="Pfam" id="PF01558"/>
    </source>
</evidence>
<dbReference type="Gene3D" id="3.40.50.970">
    <property type="match status" value="1"/>
</dbReference>